<reference evidence="5 6" key="1">
    <citation type="submission" date="2013-03" db="EMBL/GenBank/DDBJ databases">
        <authorList>
            <person name="Fiebig A."/>
            <person name="Goeker M."/>
            <person name="Klenk H.-P.P."/>
        </authorList>
    </citation>
    <scope>NUCLEOTIDE SEQUENCE [LARGE SCALE GENOMIC DNA]</scope>
    <source>
        <strain evidence="5 6">DSM 17492</strain>
    </source>
</reference>
<dbReference type="PANTHER" id="PTHR38465:SF1">
    <property type="entry name" value="HTH-TYPE TRANSCRIPTIONAL REGULATOR MJ1563-RELATED"/>
    <property type="match status" value="1"/>
</dbReference>
<keyword evidence="6" id="KW-1185">Reference proteome</keyword>
<feature type="domain" description="HTH marR-type" evidence="4">
    <location>
        <begin position="21"/>
        <end position="118"/>
    </location>
</feature>
<protein>
    <submittedName>
        <fullName evidence="5">Putative transcription regulator, MarR family protein</fullName>
    </submittedName>
</protein>
<dbReference type="RefSeq" id="WP_017927493.1">
    <property type="nucleotide sequence ID" value="NZ_KB822995.1"/>
</dbReference>
<keyword evidence="2" id="KW-0238">DNA-binding</keyword>
<dbReference type="OrthoDB" id="2733322at2"/>
<dbReference type="STRING" id="1122180.Lokhon_03057"/>
<comment type="caution">
    <text evidence="5">The sequence shown here is derived from an EMBL/GenBank/DDBJ whole genome shotgun (WGS) entry which is preliminary data.</text>
</comment>
<keyword evidence="3" id="KW-0804">Transcription</keyword>
<evidence type="ECO:0000259" key="4">
    <source>
        <dbReference type="SMART" id="SM00347"/>
    </source>
</evidence>
<dbReference type="PATRIC" id="fig|1122180.6.peg.3036"/>
<evidence type="ECO:0000313" key="5">
    <source>
        <dbReference type="EMBL" id="EYD71408.1"/>
    </source>
</evidence>
<sequence length="155" mass="16590">MTGSTQDLTALRRDFVERLGVLAQAEGASRTAGRLFAILAFEGRALSFGELAEALCLGRSSISVAARDLEAKGMVRRVARKGDRQEYIELSPAVLPALRDWLSARRAAASREFEAVLSALPERAGARRARLGSLAAFHRDVATAIASAQAYGSDD</sequence>
<evidence type="ECO:0000256" key="2">
    <source>
        <dbReference type="ARBA" id="ARBA00023125"/>
    </source>
</evidence>
<evidence type="ECO:0000256" key="1">
    <source>
        <dbReference type="ARBA" id="ARBA00023015"/>
    </source>
</evidence>
<dbReference type="InterPro" id="IPR052362">
    <property type="entry name" value="HTH-GbsR_regulator"/>
</dbReference>
<dbReference type="GO" id="GO:0003677">
    <property type="term" value="F:DNA binding"/>
    <property type="evidence" value="ECO:0007669"/>
    <property type="project" value="UniProtKB-KW"/>
</dbReference>
<dbReference type="Pfam" id="PF12802">
    <property type="entry name" value="MarR_2"/>
    <property type="match status" value="1"/>
</dbReference>
<accession>A0A017HB74</accession>
<name>A0A017HB74_9RHOB</name>
<dbReference type="SUPFAM" id="SSF46785">
    <property type="entry name" value="Winged helix' DNA-binding domain"/>
    <property type="match status" value="1"/>
</dbReference>
<dbReference type="SMART" id="SM00347">
    <property type="entry name" value="HTH_MARR"/>
    <property type="match status" value="1"/>
</dbReference>
<dbReference type="GO" id="GO:0003700">
    <property type="term" value="F:DNA-binding transcription factor activity"/>
    <property type="evidence" value="ECO:0007669"/>
    <property type="project" value="InterPro"/>
</dbReference>
<gene>
    <name evidence="5" type="ORF">Lokhon_03057</name>
</gene>
<dbReference type="eggNOG" id="COG1510">
    <property type="taxonomic scope" value="Bacteria"/>
</dbReference>
<evidence type="ECO:0000256" key="3">
    <source>
        <dbReference type="ARBA" id="ARBA00023163"/>
    </source>
</evidence>
<dbReference type="HOGENOM" id="CLU_120349_1_1_5"/>
<dbReference type="Gene3D" id="1.10.10.10">
    <property type="entry name" value="Winged helix-like DNA-binding domain superfamily/Winged helix DNA-binding domain"/>
    <property type="match status" value="1"/>
</dbReference>
<dbReference type="InterPro" id="IPR036390">
    <property type="entry name" value="WH_DNA-bd_sf"/>
</dbReference>
<dbReference type="EMBL" id="APGJ01000007">
    <property type="protein sequence ID" value="EYD71408.1"/>
    <property type="molecule type" value="Genomic_DNA"/>
</dbReference>
<keyword evidence="1" id="KW-0805">Transcription regulation</keyword>
<dbReference type="Proteomes" id="UP000025047">
    <property type="component" value="Unassembled WGS sequence"/>
</dbReference>
<dbReference type="InterPro" id="IPR000835">
    <property type="entry name" value="HTH_MarR-typ"/>
</dbReference>
<evidence type="ECO:0000313" key="6">
    <source>
        <dbReference type="Proteomes" id="UP000025047"/>
    </source>
</evidence>
<proteinExistence type="predicted"/>
<dbReference type="AlphaFoldDB" id="A0A017HB74"/>
<organism evidence="5 6">
    <name type="scientific">Limimaricola hongkongensis DSM 17492</name>
    <dbReference type="NCBI Taxonomy" id="1122180"/>
    <lineage>
        <taxon>Bacteria</taxon>
        <taxon>Pseudomonadati</taxon>
        <taxon>Pseudomonadota</taxon>
        <taxon>Alphaproteobacteria</taxon>
        <taxon>Rhodobacterales</taxon>
        <taxon>Paracoccaceae</taxon>
        <taxon>Limimaricola</taxon>
    </lineage>
</organism>
<dbReference type="InterPro" id="IPR036388">
    <property type="entry name" value="WH-like_DNA-bd_sf"/>
</dbReference>
<dbReference type="PANTHER" id="PTHR38465">
    <property type="entry name" value="HTH-TYPE TRANSCRIPTIONAL REGULATOR MJ1563-RELATED"/>
    <property type="match status" value="1"/>
</dbReference>